<comment type="caution">
    <text evidence="11">The sequence shown here is derived from an EMBL/GenBank/DDBJ whole genome shotgun (WGS) entry which is preliminary data.</text>
</comment>
<keyword evidence="8 10" id="KW-0106">Calcium</keyword>
<dbReference type="InterPro" id="IPR004898">
    <property type="entry name" value="Pectate_lyase_PlyH/PlyE-like"/>
</dbReference>
<evidence type="ECO:0000256" key="2">
    <source>
        <dbReference type="ARBA" id="ARBA00001913"/>
    </source>
</evidence>
<dbReference type="PANTHER" id="PTHR33407:SF9">
    <property type="entry name" value="PECTATE LYASE F-RELATED"/>
    <property type="match status" value="1"/>
</dbReference>
<keyword evidence="9 10" id="KW-0456">Lyase</keyword>
<evidence type="ECO:0000256" key="6">
    <source>
        <dbReference type="ARBA" id="ARBA00022525"/>
    </source>
</evidence>
<comment type="similarity">
    <text evidence="4 10">Belongs to the polysaccharide lyase 3 family.</text>
</comment>
<evidence type="ECO:0000256" key="10">
    <source>
        <dbReference type="RuleBase" id="RU367009"/>
    </source>
</evidence>
<evidence type="ECO:0000313" key="12">
    <source>
        <dbReference type="Proteomes" id="UP000077381"/>
    </source>
</evidence>
<sequence>MTSRPGSRARHRRRVSRRRAVVAGTGAFALTGAALMTSAMLSSADAAAAWPTPKGTQAVSSTITVSGTFDGGLKRYYGSGALGGDGQDEGQDPVFKLKDGAVLKNVILGAPAADGVHCQGSCTLQNVWWEDVGEDAATFRGSTSSAVYTVYGGGAKKASDKVFQFNGAGKLVVTKFQVADFGKLVRSCGNCSTQYKRSIIVNDVDVAAPGGSIVGINSNYGDTAALRNVRIHGDSSKKIKPCVRFQGNNTGAEPVQIGSGPDGTYCRYTASDLTYG</sequence>
<dbReference type="STRING" id="1716141.STSP_01520"/>
<comment type="subcellular location">
    <subcellularLocation>
        <location evidence="3 10">Secreted</location>
    </subcellularLocation>
</comment>
<dbReference type="PANTHER" id="PTHR33407">
    <property type="entry name" value="PECTATE LYASE F-RELATED"/>
    <property type="match status" value="1"/>
</dbReference>
<dbReference type="EMBL" id="LOHS01000015">
    <property type="protein sequence ID" value="OAH16494.1"/>
    <property type="molecule type" value="Genomic_DNA"/>
</dbReference>
<evidence type="ECO:0000313" key="11">
    <source>
        <dbReference type="EMBL" id="OAH16494.1"/>
    </source>
</evidence>
<dbReference type="Pfam" id="PF03211">
    <property type="entry name" value="Pectate_lyase"/>
    <property type="match status" value="1"/>
</dbReference>
<name>A0A177I1S0_9ACTN</name>
<dbReference type="PROSITE" id="PS51318">
    <property type="entry name" value="TAT"/>
    <property type="match status" value="1"/>
</dbReference>
<dbReference type="Gene3D" id="2.160.20.10">
    <property type="entry name" value="Single-stranded right-handed beta-helix, Pectin lyase-like"/>
    <property type="match status" value="1"/>
</dbReference>
<dbReference type="InterPro" id="IPR012334">
    <property type="entry name" value="Pectin_lyas_fold"/>
</dbReference>
<keyword evidence="7" id="KW-0732">Signal</keyword>
<dbReference type="EC" id="4.2.2.2" evidence="5 10"/>
<protein>
    <recommendedName>
        <fullName evidence="5 10">Pectate lyase</fullName>
        <ecNumber evidence="5 10">4.2.2.2</ecNumber>
    </recommendedName>
</protein>
<evidence type="ECO:0000256" key="5">
    <source>
        <dbReference type="ARBA" id="ARBA00012272"/>
    </source>
</evidence>
<dbReference type="PATRIC" id="fig|1716141.3.peg.164"/>
<comment type="function">
    <text evidence="10">Catalyzes the depolymerization of both polygalacturonate and pectins of methyl esterification degree from 22 to 89%, with an endo mode of action. In contrast to the majority of pectate lyases, displays high activity on highly methylated pectins.</text>
</comment>
<dbReference type="GO" id="GO:0030570">
    <property type="term" value="F:pectate lyase activity"/>
    <property type="evidence" value="ECO:0007669"/>
    <property type="project" value="UniProtKB-UniRule"/>
</dbReference>
<proteinExistence type="inferred from homology"/>
<gene>
    <name evidence="11" type="primary">pelA</name>
    <name evidence="11" type="ORF">STSP_01520</name>
</gene>
<keyword evidence="12" id="KW-1185">Reference proteome</keyword>
<reference evidence="11 12" key="1">
    <citation type="submission" date="2015-12" db="EMBL/GenBank/DDBJ databases">
        <title>Genome sequence of Streptomyces sp. G25.</title>
        <authorList>
            <person name="Poehlein A."/>
            <person name="Roettig A."/>
            <person name="Hiessl S."/>
            <person name="Hauschild P."/>
            <person name="Schauer J."/>
            <person name="Madkour M.H."/>
            <person name="Al-Ansari A.M."/>
            <person name="Almakishah N.H."/>
            <person name="Steinbuechel A."/>
            <person name="Daniel R."/>
        </authorList>
    </citation>
    <scope>NUCLEOTIDE SEQUENCE [LARGE SCALE GENOMIC DNA]</scope>
    <source>
        <strain evidence="12">G25(2015)</strain>
    </source>
</reference>
<dbReference type="Proteomes" id="UP000077381">
    <property type="component" value="Unassembled WGS sequence"/>
</dbReference>
<dbReference type="InterPro" id="IPR011050">
    <property type="entry name" value="Pectin_lyase_fold/virulence"/>
</dbReference>
<evidence type="ECO:0000256" key="1">
    <source>
        <dbReference type="ARBA" id="ARBA00000695"/>
    </source>
</evidence>
<keyword evidence="6 10" id="KW-0964">Secreted</keyword>
<dbReference type="SUPFAM" id="SSF51126">
    <property type="entry name" value="Pectin lyase-like"/>
    <property type="match status" value="1"/>
</dbReference>
<evidence type="ECO:0000256" key="7">
    <source>
        <dbReference type="ARBA" id="ARBA00022729"/>
    </source>
</evidence>
<dbReference type="RefSeq" id="WP_067270592.1">
    <property type="nucleotide sequence ID" value="NZ_LOHS01000015.1"/>
</dbReference>
<dbReference type="InterPro" id="IPR006311">
    <property type="entry name" value="TAT_signal"/>
</dbReference>
<dbReference type="AlphaFoldDB" id="A0A177I1S0"/>
<evidence type="ECO:0000256" key="4">
    <source>
        <dbReference type="ARBA" id="ARBA00006463"/>
    </source>
</evidence>
<evidence type="ECO:0000256" key="8">
    <source>
        <dbReference type="ARBA" id="ARBA00022837"/>
    </source>
</evidence>
<dbReference type="OrthoDB" id="4298856at2"/>
<organism evidence="11 12">
    <name type="scientific">Streptomyces jeddahensis</name>
    <dbReference type="NCBI Taxonomy" id="1716141"/>
    <lineage>
        <taxon>Bacteria</taxon>
        <taxon>Bacillati</taxon>
        <taxon>Actinomycetota</taxon>
        <taxon>Actinomycetes</taxon>
        <taxon>Kitasatosporales</taxon>
        <taxon>Streptomycetaceae</taxon>
        <taxon>Streptomyces</taxon>
    </lineage>
</organism>
<accession>A0A177I1S0</accession>
<comment type="catalytic activity">
    <reaction evidence="1 10">
        <text>Eliminative cleavage of (1-&gt;4)-alpha-D-galacturonan to give oligosaccharides with 4-deoxy-alpha-D-galact-4-enuronosyl groups at their non-reducing ends.</text>
        <dbReference type="EC" id="4.2.2.2"/>
    </reaction>
</comment>
<comment type="cofactor">
    <cofactor evidence="2 10">
        <name>Ca(2+)</name>
        <dbReference type="ChEBI" id="CHEBI:29108"/>
    </cofactor>
</comment>
<evidence type="ECO:0000256" key="3">
    <source>
        <dbReference type="ARBA" id="ARBA00004613"/>
    </source>
</evidence>
<dbReference type="GO" id="GO:0045490">
    <property type="term" value="P:pectin catabolic process"/>
    <property type="evidence" value="ECO:0007669"/>
    <property type="project" value="TreeGrafter"/>
</dbReference>
<evidence type="ECO:0000256" key="9">
    <source>
        <dbReference type="ARBA" id="ARBA00023239"/>
    </source>
</evidence>
<dbReference type="GO" id="GO:0005576">
    <property type="term" value="C:extracellular region"/>
    <property type="evidence" value="ECO:0007669"/>
    <property type="project" value="UniProtKB-SubCell"/>
</dbReference>